<accession>A0A182IWI0</accession>
<reference evidence="2" key="1">
    <citation type="submission" date="2022-08" db="UniProtKB">
        <authorList>
            <consortium name="EnsemblMetazoa"/>
        </authorList>
    </citation>
    <scope>IDENTIFICATION</scope>
    <source>
        <strain evidence="2">EBRO</strain>
    </source>
</reference>
<feature type="region of interest" description="Disordered" evidence="1">
    <location>
        <begin position="398"/>
        <end position="422"/>
    </location>
</feature>
<protein>
    <submittedName>
        <fullName evidence="2">Uncharacterized protein</fullName>
    </submittedName>
</protein>
<feature type="region of interest" description="Disordered" evidence="1">
    <location>
        <begin position="363"/>
        <end position="385"/>
    </location>
</feature>
<evidence type="ECO:0000313" key="2">
    <source>
        <dbReference type="EnsemblMetazoa" id="AATE006834-PA.1"/>
    </source>
</evidence>
<feature type="region of interest" description="Disordered" evidence="1">
    <location>
        <begin position="239"/>
        <end position="288"/>
    </location>
</feature>
<organism evidence="2">
    <name type="scientific">Anopheles atroparvus</name>
    <name type="common">European mosquito</name>
    <dbReference type="NCBI Taxonomy" id="41427"/>
    <lineage>
        <taxon>Eukaryota</taxon>
        <taxon>Metazoa</taxon>
        <taxon>Ecdysozoa</taxon>
        <taxon>Arthropoda</taxon>
        <taxon>Hexapoda</taxon>
        <taxon>Insecta</taxon>
        <taxon>Pterygota</taxon>
        <taxon>Neoptera</taxon>
        <taxon>Endopterygota</taxon>
        <taxon>Diptera</taxon>
        <taxon>Nematocera</taxon>
        <taxon>Culicoidea</taxon>
        <taxon>Culicidae</taxon>
        <taxon>Anophelinae</taxon>
        <taxon>Anopheles</taxon>
    </lineage>
</organism>
<dbReference type="AlphaFoldDB" id="A0A182IWI0"/>
<proteinExistence type="predicted"/>
<evidence type="ECO:0000256" key="1">
    <source>
        <dbReference type="SAM" id="MobiDB-lite"/>
    </source>
</evidence>
<dbReference type="VEuPathDB" id="VectorBase:AATE006834"/>
<name>A0A182IWI0_ANOAO</name>
<feature type="compositionally biased region" description="Low complexity" evidence="1">
    <location>
        <begin position="262"/>
        <end position="271"/>
    </location>
</feature>
<dbReference type="EnsemblMetazoa" id="AATE006834-RA">
    <property type="protein sequence ID" value="AATE006834-PA.1"/>
    <property type="gene ID" value="AATE006834"/>
</dbReference>
<sequence>MPPVAGKIVVERASRWNQVSQVPAKVPAFRGHGGDKVLSGKALARPSLLGYRPATQGGLVAGCQQKQQQPFYHQTPSRLINDVLLRSELDRAQQLRTMLLILLQQPPALMSPPLRSVPPVTNRNGVGAIPRRLSPAVVSALSEPDRYHQQQQHGHLQQHPQPRGRCAGQTWVDPLERMQREEQHCLQSTIQAQLLYDWYREWEAMAEEPAIAARWTLQDALLRAFRQLLWEGTNASRHRFRPPVPLADRTYREKQPTLPKGAQRQPQAPRRNQYRADQLPPRPGSSTLCRPAYRQMSLVTAPPGRSVAVSIPMKTTSKRGVASVAPLPGNNNPLMPFLFVYVPLLTPLPAAQQLSLCARTKLAGGPGPSRPSAPPSTIHDRNCSEPTETLVSPVIVPGHDTITTSSGSDSAGRSCTANDITP</sequence>
<feature type="region of interest" description="Disordered" evidence="1">
    <location>
        <begin position="146"/>
        <end position="168"/>
    </location>
</feature>
<feature type="compositionally biased region" description="Low complexity" evidence="1">
    <location>
        <begin position="149"/>
        <end position="161"/>
    </location>
</feature>
<feature type="compositionally biased region" description="Polar residues" evidence="1">
    <location>
        <begin position="401"/>
        <end position="422"/>
    </location>
</feature>